<sequence length="58" mass="6145">MVGLNTWLFPGIDKSVSKKPSCLPANLCLVAKVTPSNSGIDYVSNGHTALRTCKGCNH</sequence>
<dbReference type="AlphaFoldDB" id="A0ABD0KSK5"/>
<proteinExistence type="predicted"/>
<accession>A0ABD0KSK5</accession>
<comment type="caution">
    <text evidence="1">The sequence shown here is derived from an EMBL/GenBank/DDBJ whole genome shotgun (WGS) entry which is preliminary data.</text>
</comment>
<feature type="non-terminal residue" evidence="1">
    <location>
        <position position="58"/>
    </location>
</feature>
<dbReference type="EMBL" id="JACVVK020000134">
    <property type="protein sequence ID" value="KAK7489775.1"/>
    <property type="molecule type" value="Genomic_DNA"/>
</dbReference>
<organism evidence="1 2">
    <name type="scientific">Batillaria attramentaria</name>
    <dbReference type="NCBI Taxonomy" id="370345"/>
    <lineage>
        <taxon>Eukaryota</taxon>
        <taxon>Metazoa</taxon>
        <taxon>Spiralia</taxon>
        <taxon>Lophotrochozoa</taxon>
        <taxon>Mollusca</taxon>
        <taxon>Gastropoda</taxon>
        <taxon>Caenogastropoda</taxon>
        <taxon>Sorbeoconcha</taxon>
        <taxon>Cerithioidea</taxon>
        <taxon>Batillariidae</taxon>
        <taxon>Batillaria</taxon>
    </lineage>
</organism>
<evidence type="ECO:0000313" key="1">
    <source>
        <dbReference type="EMBL" id="KAK7489775.1"/>
    </source>
</evidence>
<gene>
    <name evidence="1" type="ORF">BaRGS_00018957</name>
</gene>
<evidence type="ECO:0000313" key="2">
    <source>
        <dbReference type="Proteomes" id="UP001519460"/>
    </source>
</evidence>
<keyword evidence="2" id="KW-1185">Reference proteome</keyword>
<dbReference type="Proteomes" id="UP001519460">
    <property type="component" value="Unassembled WGS sequence"/>
</dbReference>
<reference evidence="1 2" key="1">
    <citation type="journal article" date="2023" name="Sci. Data">
        <title>Genome assembly of the Korean intertidal mud-creeper Batillaria attramentaria.</title>
        <authorList>
            <person name="Patra A.K."/>
            <person name="Ho P.T."/>
            <person name="Jun S."/>
            <person name="Lee S.J."/>
            <person name="Kim Y."/>
            <person name="Won Y.J."/>
        </authorList>
    </citation>
    <scope>NUCLEOTIDE SEQUENCE [LARGE SCALE GENOMIC DNA]</scope>
    <source>
        <strain evidence="1">Wonlab-2016</strain>
    </source>
</reference>
<name>A0ABD0KSK5_9CAEN</name>
<protein>
    <submittedName>
        <fullName evidence="1">Uncharacterized protein</fullName>
    </submittedName>
</protein>